<organism evidence="1 2">
    <name type="scientific">Herminiimonas contaminans</name>
    <dbReference type="NCBI Taxonomy" id="1111140"/>
    <lineage>
        <taxon>Bacteria</taxon>
        <taxon>Pseudomonadati</taxon>
        <taxon>Pseudomonadota</taxon>
        <taxon>Betaproteobacteria</taxon>
        <taxon>Burkholderiales</taxon>
        <taxon>Oxalobacteraceae</taxon>
        <taxon>Herminiimonas</taxon>
    </lineage>
</organism>
<evidence type="ECO:0000313" key="2">
    <source>
        <dbReference type="Proteomes" id="UP000657372"/>
    </source>
</evidence>
<dbReference type="EMBL" id="JADOEL010000035">
    <property type="protein sequence ID" value="MBF8179788.1"/>
    <property type="molecule type" value="Genomic_DNA"/>
</dbReference>
<protein>
    <submittedName>
        <fullName evidence="1">LysR family transcriptional regulator</fullName>
    </submittedName>
</protein>
<dbReference type="PANTHER" id="PTHR30432:SF1">
    <property type="entry name" value="DNA-BINDING TRANSCRIPTIONAL DUAL REGULATOR MODE"/>
    <property type="match status" value="1"/>
</dbReference>
<dbReference type="RefSeq" id="WP_175626824.1">
    <property type="nucleotide sequence ID" value="NZ_JADOEL010000035.1"/>
</dbReference>
<comment type="caution">
    <text evidence="1">The sequence shown here is derived from an EMBL/GenBank/DDBJ whole genome shotgun (WGS) entry which is preliminary data.</text>
</comment>
<dbReference type="Proteomes" id="UP000657372">
    <property type="component" value="Unassembled WGS sequence"/>
</dbReference>
<dbReference type="InterPro" id="IPR051815">
    <property type="entry name" value="Molybdate_resp_trans_reg"/>
</dbReference>
<dbReference type="PANTHER" id="PTHR30432">
    <property type="entry name" value="TRANSCRIPTIONAL REGULATOR MODE"/>
    <property type="match status" value="1"/>
</dbReference>
<reference evidence="1 2" key="1">
    <citation type="submission" date="2020-11" db="EMBL/GenBank/DDBJ databases">
        <title>WGS of Herminiimonas contaminans strain Marseille-Q4544 isolated from planarians Schmidtea mediterranea.</title>
        <authorList>
            <person name="Kangale L."/>
        </authorList>
    </citation>
    <scope>NUCLEOTIDE SEQUENCE [LARGE SCALE GENOMIC DNA]</scope>
    <source>
        <strain evidence="1 2">Marseille-Q4544</strain>
    </source>
</reference>
<proteinExistence type="predicted"/>
<evidence type="ECO:0000313" key="1">
    <source>
        <dbReference type="EMBL" id="MBF8179788.1"/>
    </source>
</evidence>
<gene>
    <name evidence="1" type="ORF">IXC47_19075</name>
</gene>
<dbReference type="SUPFAM" id="SSF46785">
    <property type="entry name" value="Winged helix' DNA-binding domain"/>
    <property type="match status" value="1"/>
</dbReference>
<dbReference type="InterPro" id="IPR036388">
    <property type="entry name" value="WH-like_DNA-bd_sf"/>
</dbReference>
<dbReference type="InterPro" id="IPR036390">
    <property type="entry name" value="WH_DNA-bd_sf"/>
</dbReference>
<accession>A0ABS0EZ64</accession>
<sequence length="118" mass="12454">MSKAKTAIIVRPRISIGDAISIGPGKIDLLQKIRETHSISAAGRALGIPYKRAWLLIDSLNQGFGQPVVATISGGKGGGGTSLTPLGEALLVRYIALEERMNAASVKELDALQKLAKY</sequence>
<keyword evidence="2" id="KW-1185">Reference proteome</keyword>
<dbReference type="Gene3D" id="1.10.10.10">
    <property type="entry name" value="Winged helix-like DNA-binding domain superfamily/Winged helix DNA-binding domain"/>
    <property type="match status" value="1"/>
</dbReference>
<name>A0ABS0EZ64_9BURK</name>